<keyword evidence="2" id="KW-1015">Disulfide bond</keyword>
<feature type="transmembrane region" description="Helical" evidence="3">
    <location>
        <begin position="31"/>
        <end position="51"/>
    </location>
</feature>
<dbReference type="InterPro" id="IPR013320">
    <property type="entry name" value="ConA-like_dom_sf"/>
</dbReference>
<accession>A0A023BQJ3</accession>
<sequence>MKRIQYTPDIITTTQQKSAIMIKKSIAIKEVSLLLLFFIGSFLLFPTITIGQHRYTGVSDQNQTGSKGISTDGLVASYDFETYTSNGLLKDFGPFKNHGKTLRNLDTLGLSGKARKFSTLADIVALRDHKSFDLEGPITVAVWVKVSTLNLHQHILACNDKFVLWITKSNKFKFADTQGNAFTTLEGTVKADGWHSVVAVWSGTKGDTLSKDNIKIFVDGVQMDGTYKNKWSPSTMKANNASVIGSTLHGAIPHQELPFVGAIDELQVFSRALSEDEIKIHATK</sequence>
<dbReference type="SUPFAM" id="SSF49899">
    <property type="entry name" value="Concanavalin A-like lectins/glucanases"/>
    <property type="match status" value="1"/>
</dbReference>
<dbReference type="STRING" id="1317122.ATO12_23085"/>
<feature type="domain" description="LamG-like jellyroll fold" evidence="4">
    <location>
        <begin position="136"/>
        <end position="276"/>
    </location>
</feature>
<dbReference type="Proteomes" id="UP000023541">
    <property type="component" value="Unassembled WGS sequence"/>
</dbReference>
<keyword evidence="3" id="KW-0472">Membrane</keyword>
<comment type="caution">
    <text evidence="5">The sequence shown here is derived from an EMBL/GenBank/DDBJ whole genome shotgun (WGS) entry which is preliminary data.</text>
</comment>
<dbReference type="eggNOG" id="ENOG50300CF">
    <property type="taxonomic scope" value="Bacteria"/>
</dbReference>
<dbReference type="InterPro" id="IPR006558">
    <property type="entry name" value="LamG-like"/>
</dbReference>
<dbReference type="SMART" id="SM00560">
    <property type="entry name" value="LamGL"/>
    <property type="match status" value="1"/>
</dbReference>
<evidence type="ECO:0000256" key="1">
    <source>
        <dbReference type="ARBA" id="ARBA00022729"/>
    </source>
</evidence>
<keyword evidence="3" id="KW-0812">Transmembrane</keyword>
<proteinExistence type="predicted"/>
<evidence type="ECO:0000313" key="5">
    <source>
        <dbReference type="EMBL" id="EZH72340.1"/>
    </source>
</evidence>
<dbReference type="GO" id="GO:0004553">
    <property type="term" value="F:hydrolase activity, hydrolyzing O-glycosyl compounds"/>
    <property type="evidence" value="ECO:0007669"/>
    <property type="project" value="UniProtKB-ARBA"/>
</dbReference>
<keyword evidence="1" id="KW-0732">Signal</keyword>
<dbReference type="AlphaFoldDB" id="A0A023BQJ3"/>
<dbReference type="OrthoDB" id="9768966at2"/>
<evidence type="ECO:0000259" key="4">
    <source>
        <dbReference type="SMART" id="SM00560"/>
    </source>
</evidence>
<name>A0A023BQJ3_9FLAO</name>
<evidence type="ECO:0000313" key="6">
    <source>
        <dbReference type="Proteomes" id="UP000023541"/>
    </source>
</evidence>
<reference evidence="5 6" key="1">
    <citation type="submission" date="2014-04" db="EMBL/GenBank/DDBJ databases">
        <title>Aquimarina sp. 22II-S11-z7 Genome Sequencing.</title>
        <authorList>
            <person name="Lai Q."/>
        </authorList>
    </citation>
    <scope>NUCLEOTIDE SEQUENCE [LARGE SCALE GENOMIC DNA]</scope>
    <source>
        <strain evidence="5 6">22II-S11-z7</strain>
    </source>
</reference>
<evidence type="ECO:0000256" key="2">
    <source>
        <dbReference type="ARBA" id="ARBA00023157"/>
    </source>
</evidence>
<evidence type="ECO:0000256" key="3">
    <source>
        <dbReference type="SAM" id="Phobius"/>
    </source>
</evidence>
<organism evidence="5 6">
    <name type="scientific">Aquimarina atlantica</name>
    <dbReference type="NCBI Taxonomy" id="1317122"/>
    <lineage>
        <taxon>Bacteria</taxon>
        <taxon>Pseudomonadati</taxon>
        <taxon>Bacteroidota</taxon>
        <taxon>Flavobacteriia</taxon>
        <taxon>Flavobacteriales</taxon>
        <taxon>Flavobacteriaceae</taxon>
        <taxon>Aquimarina</taxon>
    </lineage>
</organism>
<dbReference type="Gene3D" id="2.60.120.200">
    <property type="match status" value="1"/>
</dbReference>
<dbReference type="GO" id="GO:0005975">
    <property type="term" value="P:carbohydrate metabolic process"/>
    <property type="evidence" value="ECO:0007669"/>
    <property type="project" value="UniProtKB-ARBA"/>
</dbReference>
<keyword evidence="6" id="KW-1185">Reference proteome</keyword>
<protein>
    <recommendedName>
        <fullName evidence="4">LamG-like jellyroll fold domain-containing protein</fullName>
    </recommendedName>
</protein>
<gene>
    <name evidence="5" type="ORF">ATO12_23085</name>
</gene>
<dbReference type="Pfam" id="PF13385">
    <property type="entry name" value="Laminin_G_3"/>
    <property type="match status" value="1"/>
</dbReference>
<dbReference type="EMBL" id="AQRA01000008">
    <property type="protein sequence ID" value="EZH72340.1"/>
    <property type="molecule type" value="Genomic_DNA"/>
</dbReference>
<dbReference type="RefSeq" id="WP_034244805.1">
    <property type="nucleotide sequence ID" value="NZ_AQRA01000008.1"/>
</dbReference>
<keyword evidence="3" id="KW-1133">Transmembrane helix</keyword>